<dbReference type="InterPro" id="IPR003660">
    <property type="entry name" value="HAMP_dom"/>
</dbReference>
<evidence type="ECO:0000256" key="3">
    <source>
        <dbReference type="ARBA" id="ARBA00012438"/>
    </source>
</evidence>
<organism evidence="15 16">
    <name type="scientific">Nocardioides kribbensis</name>
    <dbReference type="NCBI Taxonomy" id="305517"/>
    <lineage>
        <taxon>Bacteria</taxon>
        <taxon>Bacillati</taxon>
        <taxon>Actinomycetota</taxon>
        <taxon>Actinomycetes</taxon>
        <taxon>Propionibacteriales</taxon>
        <taxon>Nocardioidaceae</taxon>
        <taxon>Nocardioides</taxon>
    </lineage>
</organism>
<feature type="domain" description="Histidine kinase" evidence="13">
    <location>
        <begin position="288"/>
        <end position="497"/>
    </location>
</feature>
<accession>A0ABV1NYW5</accession>
<feature type="domain" description="HAMP" evidence="14">
    <location>
        <begin position="220"/>
        <end position="273"/>
    </location>
</feature>
<dbReference type="Gene3D" id="1.10.287.130">
    <property type="match status" value="1"/>
</dbReference>
<evidence type="ECO:0000256" key="4">
    <source>
        <dbReference type="ARBA" id="ARBA00022553"/>
    </source>
</evidence>
<evidence type="ECO:0000256" key="11">
    <source>
        <dbReference type="SAM" id="MobiDB-lite"/>
    </source>
</evidence>
<dbReference type="CDD" id="cd00075">
    <property type="entry name" value="HATPase"/>
    <property type="match status" value="1"/>
</dbReference>
<keyword evidence="7 15" id="KW-0418">Kinase</keyword>
<evidence type="ECO:0000256" key="1">
    <source>
        <dbReference type="ARBA" id="ARBA00000085"/>
    </source>
</evidence>
<evidence type="ECO:0000313" key="15">
    <source>
        <dbReference type="EMBL" id="MEQ7847696.1"/>
    </source>
</evidence>
<dbReference type="CDD" id="cd00082">
    <property type="entry name" value="HisKA"/>
    <property type="match status" value="1"/>
</dbReference>
<keyword evidence="9" id="KW-0902">Two-component regulatory system</keyword>
<dbReference type="Gene3D" id="3.30.565.10">
    <property type="entry name" value="Histidine kinase-like ATPase, C-terminal domain"/>
    <property type="match status" value="1"/>
</dbReference>
<keyword evidence="4" id="KW-0597">Phosphoprotein</keyword>
<keyword evidence="10 12" id="KW-0472">Membrane</keyword>
<dbReference type="InterPro" id="IPR036890">
    <property type="entry name" value="HATPase_C_sf"/>
</dbReference>
<evidence type="ECO:0000256" key="9">
    <source>
        <dbReference type="ARBA" id="ARBA00023012"/>
    </source>
</evidence>
<dbReference type="InterPro" id="IPR004358">
    <property type="entry name" value="Sig_transdc_His_kin-like_C"/>
</dbReference>
<dbReference type="Gene3D" id="6.10.340.10">
    <property type="match status" value="1"/>
</dbReference>
<keyword evidence="5" id="KW-0808">Transferase</keyword>
<evidence type="ECO:0000259" key="14">
    <source>
        <dbReference type="PROSITE" id="PS50885"/>
    </source>
</evidence>
<dbReference type="PRINTS" id="PR00344">
    <property type="entry name" value="BCTRLSENSOR"/>
</dbReference>
<evidence type="ECO:0000259" key="13">
    <source>
        <dbReference type="PROSITE" id="PS50109"/>
    </source>
</evidence>
<evidence type="ECO:0000256" key="5">
    <source>
        <dbReference type="ARBA" id="ARBA00022679"/>
    </source>
</evidence>
<reference evidence="15 16" key="1">
    <citation type="submission" date="2024-02" db="EMBL/GenBank/DDBJ databases">
        <title>Full genome sequence of Nocardioides kribbensis.</title>
        <authorList>
            <person name="Poletto B.L."/>
            <person name="Silva G."/>
            <person name="Galante D."/>
            <person name="Campos K.R."/>
            <person name="Santos M.B.N."/>
            <person name="Sacchi C.T."/>
        </authorList>
    </citation>
    <scope>NUCLEOTIDE SEQUENCE [LARGE SCALE GENOMIC DNA]</scope>
    <source>
        <strain evidence="15 16">O4R</strain>
    </source>
</reference>
<dbReference type="SUPFAM" id="SSF47384">
    <property type="entry name" value="Homodimeric domain of signal transducing histidine kinase"/>
    <property type="match status" value="1"/>
</dbReference>
<keyword evidence="16" id="KW-1185">Reference proteome</keyword>
<comment type="catalytic activity">
    <reaction evidence="1">
        <text>ATP + protein L-histidine = ADP + protein N-phospho-L-histidine.</text>
        <dbReference type="EC" id="2.7.13.3"/>
    </reaction>
</comment>
<dbReference type="Pfam" id="PF00512">
    <property type="entry name" value="HisKA"/>
    <property type="match status" value="1"/>
</dbReference>
<dbReference type="PANTHER" id="PTHR45436">
    <property type="entry name" value="SENSOR HISTIDINE KINASE YKOH"/>
    <property type="match status" value="1"/>
</dbReference>
<dbReference type="RefSeq" id="WP_349804616.1">
    <property type="nucleotide sequence ID" value="NZ_JBEGDP010000010.1"/>
</dbReference>
<comment type="subcellular location">
    <subcellularLocation>
        <location evidence="2">Cell membrane</location>
    </subcellularLocation>
</comment>
<keyword evidence="8 12" id="KW-1133">Transmembrane helix</keyword>
<evidence type="ECO:0000256" key="2">
    <source>
        <dbReference type="ARBA" id="ARBA00004236"/>
    </source>
</evidence>
<dbReference type="InterPro" id="IPR003661">
    <property type="entry name" value="HisK_dim/P_dom"/>
</dbReference>
<dbReference type="PANTHER" id="PTHR45436:SF5">
    <property type="entry name" value="SENSOR HISTIDINE KINASE TRCS"/>
    <property type="match status" value="1"/>
</dbReference>
<evidence type="ECO:0000256" key="8">
    <source>
        <dbReference type="ARBA" id="ARBA00022989"/>
    </source>
</evidence>
<evidence type="ECO:0000256" key="7">
    <source>
        <dbReference type="ARBA" id="ARBA00022777"/>
    </source>
</evidence>
<dbReference type="SMART" id="SM00388">
    <property type="entry name" value="HisKA"/>
    <property type="match status" value="1"/>
</dbReference>
<dbReference type="PROSITE" id="PS50109">
    <property type="entry name" value="HIS_KIN"/>
    <property type="match status" value="1"/>
</dbReference>
<dbReference type="Proteomes" id="UP001482520">
    <property type="component" value="Unassembled WGS sequence"/>
</dbReference>
<feature type="transmembrane region" description="Helical" evidence="12">
    <location>
        <begin position="198"/>
        <end position="219"/>
    </location>
</feature>
<dbReference type="EC" id="2.7.13.3" evidence="3"/>
<name>A0ABV1NYW5_9ACTN</name>
<dbReference type="InterPro" id="IPR005467">
    <property type="entry name" value="His_kinase_dom"/>
</dbReference>
<feature type="region of interest" description="Disordered" evidence="11">
    <location>
        <begin position="100"/>
        <end position="162"/>
    </location>
</feature>
<dbReference type="InterPro" id="IPR050428">
    <property type="entry name" value="TCS_sensor_his_kinase"/>
</dbReference>
<evidence type="ECO:0000256" key="10">
    <source>
        <dbReference type="ARBA" id="ARBA00023136"/>
    </source>
</evidence>
<feature type="transmembrane region" description="Helical" evidence="12">
    <location>
        <begin position="20"/>
        <end position="42"/>
    </location>
</feature>
<dbReference type="SMART" id="SM00304">
    <property type="entry name" value="HAMP"/>
    <property type="match status" value="1"/>
</dbReference>
<dbReference type="InterPro" id="IPR036097">
    <property type="entry name" value="HisK_dim/P_sf"/>
</dbReference>
<dbReference type="SMART" id="SM00387">
    <property type="entry name" value="HATPase_c"/>
    <property type="match status" value="1"/>
</dbReference>
<dbReference type="EMBL" id="JBEGDP010000010">
    <property type="protein sequence ID" value="MEQ7847696.1"/>
    <property type="molecule type" value="Genomic_DNA"/>
</dbReference>
<protein>
    <recommendedName>
        <fullName evidence="3">histidine kinase</fullName>
        <ecNumber evidence="3">2.7.13.3</ecNumber>
    </recommendedName>
</protein>
<evidence type="ECO:0000256" key="6">
    <source>
        <dbReference type="ARBA" id="ARBA00022692"/>
    </source>
</evidence>
<keyword evidence="6 12" id="KW-0812">Transmembrane</keyword>
<dbReference type="CDD" id="cd06225">
    <property type="entry name" value="HAMP"/>
    <property type="match status" value="1"/>
</dbReference>
<evidence type="ECO:0000313" key="16">
    <source>
        <dbReference type="Proteomes" id="UP001482520"/>
    </source>
</evidence>
<proteinExistence type="predicted"/>
<dbReference type="Pfam" id="PF02518">
    <property type="entry name" value="HATPase_c"/>
    <property type="match status" value="1"/>
</dbReference>
<dbReference type="GO" id="GO:0016301">
    <property type="term" value="F:kinase activity"/>
    <property type="evidence" value="ECO:0007669"/>
    <property type="project" value="UniProtKB-KW"/>
</dbReference>
<dbReference type="PROSITE" id="PS50885">
    <property type="entry name" value="HAMP"/>
    <property type="match status" value="1"/>
</dbReference>
<feature type="compositionally biased region" description="Gly residues" evidence="11">
    <location>
        <begin position="116"/>
        <end position="132"/>
    </location>
</feature>
<dbReference type="SUPFAM" id="SSF55874">
    <property type="entry name" value="ATPase domain of HSP90 chaperone/DNA topoisomerase II/histidine kinase"/>
    <property type="match status" value="1"/>
</dbReference>
<dbReference type="InterPro" id="IPR003594">
    <property type="entry name" value="HATPase_dom"/>
</dbReference>
<sequence>MSGTGGAPGLRTPSLRRRVTLVVVALVAVLLVVLVAATELALRERLDDQLRQRLVERAGVADALVGEVDDRDLARRLEGEGVSAVVRTADGEVYAEGPLAGAAGVAPGDGEDASEGSGGTGGDSGAGEGPADGGPPGPATVPSPLRGDPGPPDPPGATPAVQESGDLLTVSRSLADGSTLLLLADASDVRETVAQVRLVLFVTAVAVLLATALVVPLVVGGALRPLRRITDVARSITRGDRGRRLRPTTPGTDLGRTALAFDEMLDEVVGAEARAVDSEARLRDFVSDAAHELRTPVTGIRAAAEHVLRADPPREEREQVLVDLIREAQRAGRLVDDLLLMARIDRGLALVTGPVDLRSVAEEVARSPRPGPAVVRVAGGPVVAAADRDRVVQVLGNLVDNAVQAGARQVELRSSYDGDAAVVEVVDDGPGIPAADRERVFDRLVRLDPARERRAGGSGLGLSIARGLARAHGGDLVCREPAGGAGTRMRLTLPAGATEDGPVGAATTPRG</sequence>
<dbReference type="Pfam" id="PF00672">
    <property type="entry name" value="HAMP"/>
    <property type="match status" value="1"/>
</dbReference>
<comment type="caution">
    <text evidence="15">The sequence shown here is derived from an EMBL/GenBank/DDBJ whole genome shotgun (WGS) entry which is preliminary data.</text>
</comment>
<gene>
    <name evidence="15" type="ORF">V6R90_10430</name>
</gene>
<evidence type="ECO:0000256" key="12">
    <source>
        <dbReference type="SAM" id="Phobius"/>
    </source>
</evidence>